<dbReference type="PANTHER" id="PTHR19959">
    <property type="entry name" value="KINESIN LIGHT CHAIN"/>
    <property type="match status" value="1"/>
</dbReference>
<dbReference type="AlphaFoldDB" id="A0AAD7H7B0"/>
<dbReference type="Proteomes" id="UP001215280">
    <property type="component" value="Unassembled WGS sequence"/>
</dbReference>
<evidence type="ECO:0000313" key="3">
    <source>
        <dbReference type="EMBL" id="KAJ7713265.1"/>
    </source>
</evidence>
<dbReference type="SUPFAM" id="SSF81901">
    <property type="entry name" value="HCP-like"/>
    <property type="match status" value="1"/>
</dbReference>
<dbReference type="InterPro" id="IPR011990">
    <property type="entry name" value="TPR-like_helical_dom_sf"/>
</dbReference>
<evidence type="ECO:0000259" key="2">
    <source>
        <dbReference type="Pfam" id="PF12770"/>
    </source>
</evidence>
<dbReference type="EMBL" id="JARJLG010000401">
    <property type="protein sequence ID" value="KAJ7713265.1"/>
    <property type="molecule type" value="Genomic_DNA"/>
</dbReference>
<comment type="caution">
    <text evidence="3">The sequence shown here is derived from an EMBL/GenBank/DDBJ whole genome shotgun (WGS) entry which is preliminary data.</text>
</comment>
<dbReference type="Pfam" id="PF12770">
    <property type="entry name" value="CHAT"/>
    <property type="match status" value="1"/>
</dbReference>
<evidence type="ECO:0000256" key="1">
    <source>
        <dbReference type="SAM" id="MobiDB-lite"/>
    </source>
</evidence>
<feature type="region of interest" description="Disordered" evidence="1">
    <location>
        <begin position="38"/>
        <end position="57"/>
    </location>
</feature>
<keyword evidence="4" id="KW-1185">Reference proteome</keyword>
<dbReference type="PANTHER" id="PTHR19959:SF119">
    <property type="entry name" value="FUNGAL LIPASE-LIKE DOMAIN-CONTAINING PROTEIN"/>
    <property type="match status" value="1"/>
</dbReference>
<dbReference type="InterPro" id="IPR024983">
    <property type="entry name" value="CHAT_dom"/>
</dbReference>
<sequence>MQHVELSIAVNRALLCTAYIYQATALVVLSLPPKSQALNSDDAKYSSEDDGQVSDTSVNDVDLELEDRIEIGYVSMERYQETGHLNDLNTAVQKFQEVVDLTPQTHPDRADRLQNLAVSFTYRYHRLGELKAVDHPDRASQLQGLAGSLTDRYRRLGDLNDLEAALQNKQQAVQLTPADHPDRASQLQGLAVSWTDRYRRLGELTDLETALQGVQEAVDLTPVHHPDRATRLQNLAMAFTDRYRRLGELKDVEAALERGQESVNLTSEDHPDRASRLQGVAMSFIDRYQRLGDLDDLEAALQNQQQSVNLTPPDHPNRAGQLQNLAACFTNRYRRFGELKDLEAALQTIQESVDLTPTDHLDRASRLQDLAASFTDRYQRLGELKDLETSLHNKQQAVDLTAEDHPDRVDRVQSLAESFTYRYRRLGDLNDLEVAMQKFHYVVNLTPADHPHKASRLESLAVTFADQYQRLGALEDLEAAMQKNQESVDLTPADHPHRAIRLQNLAMSFSDRYQRFRELKDLEAALQINQHVVDLTPADQADRATRLHILAMSFTDRYWRLGELKDLAATLQSHQESVDLTPADHPNRASHLQGLAASLGNRYQRLRDIKDLEPAVAKYQEAVDLTPGNHPDRALRLQGLSVSLTDRYHRLGELKDLAAALQRDKESVELTPEDHPGRAGRLQSLASSFMDQFKVFKKPENLKDVHQHYIESFKTQAPSDPEPSWRAALRWASFSEEFQPEYCSTAYSAAFNLLPELLWIGHTIPVRQDAIRRLDIGKTASDATRISLALSDPISAVQFFEQGLATTFQQMLQLRPDLDILPAVYAEKLKQLSYELYSGTSDNPSQVARERQELLQVIRKQPNLEHFLLPQPYKVLCHASQGGPVVILNSHEDGCDGIIILNSVSDPVHVTLPNTTADILQSQQTALKELLVHCGVRTRGDSASTRIFVYREGFNFRSRTIEEHFTDLLTQLWNNVVGPIYQALASHGVHNGRLWWLPSGSFIGLPLHACSPTDQYIHSYTATLGSLLEVWTQKPSTGQYKVGVVGVTHTGLQGENYLKAVEQEVQKICSVIRGPNLECLEGEQATPAAVQNKLQNCSWIHLACHGTQDLIEPTKSRLLLYNGALELEMILKMPLPHAEFVFLAACQTAMGDATLVNESFHLGGGFIAAGFRGAIGTLWSMNDQDGPVVAETVYSHIFRDGRRPQASDAAKALQLAVNKLKAQKIPYQRWIPFIHMGV</sequence>
<dbReference type="SUPFAM" id="SSF48452">
    <property type="entry name" value="TPR-like"/>
    <property type="match status" value="1"/>
</dbReference>
<evidence type="ECO:0000313" key="4">
    <source>
        <dbReference type="Proteomes" id="UP001215280"/>
    </source>
</evidence>
<reference evidence="3" key="1">
    <citation type="submission" date="2023-03" db="EMBL/GenBank/DDBJ databases">
        <title>Massive genome expansion in bonnet fungi (Mycena s.s.) driven by repeated elements and novel gene families across ecological guilds.</title>
        <authorList>
            <consortium name="Lawrence Berkeley National Laboratory"/>
            <person name="Harder C.B."/>
            <person name="Miyauchi S."/>
            <person name="Viragh M."/>
            <person name="Kuo A."/>
            <person name="Thoen E."/>
            <person name="Andreopoulos B."/>
            <person name="Lu D."/>
            <person name="Skrede I."/>
            <person name="Drula E."/>
            <person name="Henrissat B."/>
            <person name="Morin E."/>
            <person name="Kohler A."/>
            <person name="Barry K."/>
            <person name="LaButti K."/>
            <person name="Morin E."/>
            <person name="Salamov A."/>
            <person name="Lipzen A."/>
            <person name="Mereny Z."/>
            <person name="Hegedus B."/>
            <person name="Baldrian P."/>
            <person name="Stursova M."/>
            <person name="Weitz H."/>
            <person name="Taylor A."/>
            <person name="Grigoriev I.V."/>
            <person name="Nagy L.G."/>
            <person name="Martin F."/>
            <person name="Kauserud H."/>
        </authorList>
    </citation>
    <scope>NUCLEOTIDE SEQUENCE</scope>
    <source>
        <strain evidence="3">CBHHK188m</strain>
    </source>
</reference>
<accession>A0AAD7H7B0</accession>
<feature type="domain" description="CHAT" evidence="2">
    <location>
        <begin position="967"/>
        <end position="1237"/>
    </location>
</feature>
<name>A0AAD7H7B0_9AGAR</name>
<dbReference type="Gene3D" id="1.25.40.10">
    <property type="entry name" value="Tetratricopeptide repeat domain"/>
    <property type="match status" value="3"/>
</dbReference>
<dbReference type="InterPro" id="IPR012344">
    <property type="entry name" value="Matrix_HIV/RSV_N"/>
</dbReference>
<organism evidence="3 4">
    <name type="scientific">Mycena maculata</name>
    <dbReference type="NCBI Taxonomy" id="230809"/>
    <lineage>
        <taxon>Eukaryota</taxon>
        <taxon>Fungi</taxon>
        <taxon>Dikarya</taxon>
        <taxon>Basidiomycota</taxon>
        <taxon>Agaricomycotina</taxon>
        <taxon>Agaricomycetes</taxon>
        <taxon>Agaricomycetidae</taxon>
        <taxon>Agaricales</taxon>
        <taxon>Marasmiineae</taxon>
        <taxon>Mycenaceae</taxon>
        <taxon>Mycena</taxon>
    </lineage>
</organism>
<dbReference type="Gene3D" id="1.10.150.90">
    <property type="entry name" value="Immunodeficiency lentiviruses, gag gene matrix protein p17"/>
    <property type="match status" value="1"/>
</dbReference>
<protein>
    <submittedName>
        <fullName evidence="3">CHAT domain-containing protein</fullName>
    </submittedName>
</protein>
<gene>
    <name evidence="3" type="ORF">DFH07DRAFT_397272</name>
</gene>
<proteinExistence type="predicted"/>